<reference evidence="1 2" key="1">
    <citation type="submission" date="2016-10" db="EMBL/GenBank/DDBJ databases">
        <authorList>
            <person name="de Groot N.N."/>
        </authorList>
    </citation>
    <scope>NUCLEOTIDE SEQUENCE [LARGE SCALE GENOMIC DNA]</scope>
    <source>
        <strain evidence="1">MBHS1</strain>
    </source>
</reference>
<dbReference type="EMBL" id="FMSV02000555">
    <property type="protein sequence ID" value="SEH08633.1"/>
    <property type="molecule type" value="Genomic_DNA"/>
</dbReference>
<protein>
    <submittedName>
        <fullName evidence="1">Uncharacterized protein</fullName>
    </submittedName>
</protein>
<proteinExistence type="predicted"/>
<accession>A0A1H6FG57</accession>
<dbReference type="AlphaFoldDB" id="A0A1H6FG57"/>
<keyword evidence="2" id="KW-1185">Reference proteome</keyword>
<dbReference type="RefSeq" id="WP_286019567.1">
    <property type="nucleotide sequence ID" value="NZ_FMSV02000555.1"/>
</dbReference>
<name>A0A1H6FG57_9GAMM</name>
<evidence type="ECO:0000313" key="1">
    <source>
        <dbReference type="EMBL" id="SEH08633.1"/>
    </source>
</evidence>
<gene>
    <name evidence="1" type="ORF">MBHS_04525</name>
</gene>
<dbReference type="Proteomes" id="UP000236724">
    <property type="component" value="Unassembled WGS sequence"/>
</dbReference>
<organism evidence="1 2">
    <name type="scientific">Candidatus Venteria ishoeyi</name>
    <dbReference type="NCBI Taxonomy" id="1899563"/>
    <lineage>
        <taxon>Bacteria</taxon>
        <taxon>Pseudomonadati</taxon>
        <taxon>Pseudomonadota</taxon>
        <taxon>Gammaproteobacteria</taxon>
        <taxon>Thiotrichales</taxon>
        <taxon>Thiotrichaceae</taxon>
        <taxon>Venteria</taxon>
    </lineage>
</organism>
<sequence length="41" mass="4687">MFRQKVHICLGLLCYLWQGVIAEVTSEPLYAFKEGQASAWV</sequence>
<evidence type="ECO:0000313" key="2">
    <source>
        <dbReference type="Proteomes" id="UP000236724"/>
    </source>
</evidence>